<sequence>MKIKILHLFELIALTFFVNIVFFSTIVYADSTELLEMTIIPRGDAKTEQGKEQRRNAHTSFESTGIFLPKDEEIIIYVEEAPENLELRVGQWGNYTNVAGLTDGKLQFNSGKVKLKQGENRFTNPLTGGMVYFINSSTTQTIHVRLSKTINVPYFIQGKTSVEDFKASLEAFNDVPFMEFVNEDTIATIRMDRAKDIFLQGEQVDRFMTYVTQAIHLENNAAGLDFAGLGITKKALQRIHIANPSDGIGKFYCTDFYLGMHSATTGDRDVFNSGENMTNWGLFHEIGHSYQNPFYTWDNMSEVTVNIYSDYVQSHLSGNNSPYDAIMSPNNKNNNYRAKVARYFTNMQNDPSWNMDSEIAKYPTDFYFAALGMYVTLPRAFGYEFYPELNKLYRATPASELPITSDEKKQFFIIMASKIANRDLTPYFDFWHFPVNEDTKQTLADLNLPALEKEIWKDILATEQEEQDGTYRISDSSYTLPYADLDPTTPLVTIPFKDVNHFSLEKYFSNLHSEPLVSPVHYLKSELADPTSFTRQDGYAYFENERMIKNRFNVPTQIVPNNTYVMAGQNGSYAAIDYDPSTQELVAIGNHKQILQNIPNTIYPKVTVYSAKMKEKKFYAEAYGRDTGIGFAAKLNALKVAQNDIVEIYHRESFKRVSRYINGQKVTTTKDTYYYLITPDGWKELDFTPIIQWKPTEFPIAKTLTTDDFIENYDNPVNGEITFSFGATVPTESIQQGQTLSSYLSQTAAIQANNTLFGAVGEYTVPFNYYFEDTIVIPRHGGYGTILTFDKDKKKLIAQGADPYTMNGSDPSTTPLVTLKITYFNKEKTPTQIEVKNNTRANAFTKMVNDQTIELEVGDIIEIAHTRINQEAISLDPDSKLYITKALTTFVEGKKQDTFTGPIQSFLVTNQGLKLYEDPNDLVGKVIVHYVDEQNNPIYEPDVLTGKIGEAYTTEPKAIEGYTLTESPINDRGQFNVDDQSVQYVYTKEGKLSLDVVPSIKFGTHPISRKELFITAESSSESNNYIQVTDTRANPGNWVLQVQQSQQFRTSNNTVLEGALFSISNLSPEMISDGTKVPSGINSDFTLTFDEHELGSVETVLTSKQGEGGGTWRFHFNEPTTDSSSVHLLVPENAVKLNGSFSSELLWTLATIP</sequence>
<dbReference type="STRING" id="155617.RV09_GL001092"/>
<reference evidence="3 5" key="2">
    <citation type="submission" date="2013-03" db="EMBL/GenBank/DDBJ databases">
        <title>The Genome Sequence of Enterococcus moraviensis BAA-383 (PacBio/Illumina hybrid assembly).</title>
        <authorList>
            <consortium name="The Broad Institute Genomics Platform"/>
            <consortium name="The Broad Institute Genome Sequencing Center for Infectious Disease"/>
            <person name="Earl A."/>
            <person name="Russ C."/>
            <person name="Gilmore M."/>
            <person name="Surin D."/>
            <person name="Walker B."/>
            <person name="Young S."/>
            <person name="Zeng Q."/>
            <person name="Gargeya S."/>
            <person name="Fitzgerald M."/>
            <person name="Haas B."/>
            <person name="Abouelleil A."/>
            <person name="Allen A.W."/>
            <person name="Alvarado L."/>
            <person name="Arachchi H.M."/>
            <person name="Berlin A.M."/>
            <person name="Chapman S.B."/>
            <person name="Gainer-Dewar J."/>
            <person name="Goldberg J."/>
            <person name="Griggs A."/>
            <person name="Gujja S."/>
            <person name="Hansen M."/>
            <person name="Howarth C."/>
            <person name="Imamovic A."/>
            <person name="Ireland A."/>
            <person name="Larimer J."/>
            <person name="McCowan C."/>
            <person name="Murphy C."/>
            <person name="Pearson M."/>
            <person name="Poon T.W."/>
            <person name="Priest M."/>
            <person name="Roberts A."/>
            <person name="Saif S."/>
            <person name="Shea T."/>
            <person name="Sisk P."/>
            <person name="Sykes S."/>
            <person name="Wortman J."/>
            <person name="Nusbaum C."/>
            <person name="Birren B."/>
        </authorList>
    </citation>
    <scope>NUCLEOTIDE SEQUENCE [LARGE SCALE GENOMIC DNA]</scope>
    <source>
        <strain evidence="3 5">ATCC BAA-383</strain>
    </source>
</reference>
<dbReference type="SMART" id="SM01276">
    <property type="entry name" value="M60-like"/>
    <property type="match status" value="1"/>
</dbReference>
<evidence type="ECO:0000313" key="5">
    <source>
        <dbReference type="Proteomes" id="UP000014157"/>
    </source>
</evidence>
<dbReference type="Gene3D" id="3.10.20.320">
    <property type="entry name" value="Putative peptidoglycan bound protein (lpxtg motif)"/>
    <property type="match status" value="1"/>
</dbReference>
<evidence type="ECO:0000313" key="3">
    <source>
        <dbReference type="EMBL" id="EOT66107.1"/>
    </source>
</evidence>
<dbReference type="eggNOG" id="COG3979">
    <property type="taxonomic scope" value="Bacteria"/>
</dbReference>
<feature type="domain" description="Peptidase M60" evidence="1">
    <location>
        <begin position="59"/>
        <end position="382"/>
    </location>
</feature>
<gene>
    <name evidence="3" type="ORF">I586_02378</name>
    <name evidence="2" type="ORF">UAY_03045</name>
</gene>
<evidence type="ECO:0000313" key="4">
    <source>
        <dbReference type="Proteomes" id="UP000013781"/>
    </source>
</evidence>
<proteinExistence type="predicted"/>
<dbReference type="PATRIC" id="fig|1158609.3.peg.2967"/>
<accession>R2SLW4</accession>
<dbReference type="RefSeq" id="WP_010766357.1">
    <property type="nucleotide sequence ID" value="NZ_ASWB01000003.1"/>
</dbReference>
<dbReference type="OrthoDB" id="197688at2"/>
<dbReference type="InterPro" id="IPR042279">
    <property type="entry name" value="Pep_M60_3"/>
</dbReference>
<name>R2SLW4_9ENTE</name>
<dbReference type="Gene3D" id="1.10.390.30">
    <property type="entry name" value="Peptidase M60, enhancin-like domain 3"/>
    <property type="match status" value="1"/>
</dbReference>
<dbReference type="PANTHER" id="PTHR15730">
    <property type="entry name" value="EXPERIMENTAL AUTOIMMUNE PROSTATITIS ANTIGEN 2-RELATED"/>
    <property type="match status" value="1"/>
</dbReference>
<dbReference type="PANTHER" id="PTHR15730:SF5">
    <property type="entry name" value="SI:CH211-210B2.2-RELATED"/>
    <property type="match status" value="1"/>
</dbReference>
<keyword evidence="5" id="KW-1185">Reference proteome</keyword>
<dbReference type="eggNOG" id="COG4932">
    <property type="taxonomic scope" value="Bacteria"/>
</dbReference>
<dbReference type="PROSITE" id="PS51723">
    <property type="entry name" value="PEPTIDASE_M60"/>
    <property type="match status" value="1"/>
</dbReference>
<comment type="caution">
    <text evidence="2">The sequence shown here is derived from an EMBL/GenBank/DDBJ whole genome shotgun (WGS) entry which is preliminary data.</text>
</comment>
<dbReference type="EMBL" id="ASWB01000003">
    <property type="protein sequence ID" value="EOT66107.1"/>
    <property type="molecule type" value="Genomic_DNA"/>
</dbReference>
<dbReference type="HOGENOM" id="CLU_269049_0_0_9"/>
<dbReference type="InterPro" id="IPR031161">
    <property type="entry name" value="Peptidase_M60_dom"/>
</dbReference>
<dbReference type="Gene3D" id="2.60.120.1250">
    <property type="entry name" value="Peptidase M60, enhancin-like domain 1"/>
    <property type="match status" value="1"/>
</dbReference>
<evidence type="ECO:0000259" key="1">
    <source>
        <dbReference type="PROSITE" id="PS51723"/>
    </source>
</evidence>
<dbReference type="InterPro" id="IPR051244">
    <property type="entry name" value="TCAF"/>
</dbReference>
<dbReference type="InterPro" id="IPR035423">
    <property type="entry name" value="M60-like_N"/>
</dbReference>
<dbReference type="Gene3D" id="3.40.390.80">
    <property type="entry name" value="Peptidase M60, enhancin-like domain 2"/>
    <property type="match status" value="1"/>
</dbReference>
<dbReference type="InterPro" id="IPR027994">
    <property type="entry name" value="WxL_dom"/>
</dbReference>
<dbReference type="EMBL" id="AJAS01000025">
    <property type="protein sequence ID" value="EOH96135.1"/>
    <property type="molecule type" value="Genomic_DNA"/>
</dbReference>
<evidence type="ECO:0000313" key="2">
    <source>
        <dbReference type="EMBL" id="EOH96135.1"/>
    </source>
</evidence>
<reference evidence="2 4" key="1">
    <citation type="submission" date="2013-02" db="EMBL/GenBank/DDBJ databases">
        <title>The Genome Sequence of Enterococcus moraviensis BAA-383.</title>
        <authorList>
            <consortium name="The Broad Institute Genome Sequencing Platform"/>
            <consortium name="The Broad Institute Genome Sequencing Center for Infectious Disease"/>
            <person name="Earl A.M."/>
            <person name="Gilmore M.S."/>
            <person name="Lebreton F."/>
            <person name="Walker B."/>
            <person name="Young S.K."/>
            <person name="Zeng Q."/>
            <person name="Gargeya S."/>
            <person name="Fitzgerald M."/>
            <person name="Haas B."/>
            <person name="Abouelleil A."/>
            <person name="Alvarado L."/>
            <person name="Arachchi H.M."/>
            <person name="Berlin A.M."/>
            <person name="Chapman S.B."/>
            <person name="Dewar J."/>
            <person name="Goldberg J."/>
            <person name="Griggs A."/>
            <person name="Gujja S."/>
            <person name="Hansen M."/>
            <person name="Howarth C."/>
            <person name="Imamovic A."/>
            <person name="Larimer J."/>
            <person name="McCowan C."/>
            <person name="Murphy C."/>
            <person name="Neiman D."/>
            <person name="Pearson M."/>
            <person name="Priest M."/>
            <person name="Roberts A."/>
            <person name="Saif S."/>
            <person name="Shea T."/>
            <person name="Sisk P."/>
            <person name="Sykes S."/>
            <person name="Wortman J."/>
            <person name="Nusbaum C."/>
            <person name="Birren B."/>
        </authorList>
    </citation>
    <scope>NUCLEOTIDE SEQUENCE [LARGE SCALE GENOMIC DNA]</scope>
    <source>
        <strain evidence="2 4">ATCC BAA-383</strain>
    </source>
</reference>
<dbReference type="Pfam" id="PF13402">
    <property type="entry name" value="Peptidase_M60"/>
    <property type="match status" value="1"/>
</dbReference>
<dbReference type="Pfam" id="PF13731">
    <property type="entry name" value="WxL"/>
    <property type="match status" value="1"/>
</dbReference>
<organism evidence="2 4">
    <name type="scientific">Enterococcus moraviensis ATCC BAA-383</name>
    <dbReference type="NCBI Taxonomy" id="1158609"/>
    <lineage>
        <taxon>Bacteria</taxon>
        <taxon>Bacillati</taxon>
        <taxon>Bacillota</taxon>
        <taxon>Bacilli</taxon>
        <taxon>Lactobacillales</taxon>
        <taxon>Enterococcaceae</taxon>
        <taxon>Enterococcus</taxon>
    </lineage>
</organism>
<dbReference type="Pfam" id="PF17291">
    <property type="entry name" value="M60-like_N"/>
    <property type="match status" value="1"/>
</dbReference>
<protein>
    <recommendedName>
        <fullName evidence="1">Peptidase M60 domain-containing protein</fullName>
    </recommendedName>
</protein>
<dbReference type="AlphaFoldDB" id="R2SLW4"/>
<dbReference type="Proteomes" id="UP000013781">
    <property type="component" value="Unassembled WGS sequence"/>
</dbReference>
<dbReference type="Proteomes" id="UP000014157">
    <property type="component" value="Unassembled WGS sequence"/>
</dbReference>